<dbReference type="GO" id="GO:0008757">
    <property type="term" value="F:S-adenosylmethionine-dependent methyltransferase activity"/>
    <property type="evidence" value="ECO:0007669"/>
    <property type="project" value="InterPro"/>
</dbReference>
<dbReference type="InterPro" id="IPR029063">
    <property type="entry name" value="SAM-dependent_MTases_sf"/>
</dbReference>
<accession>A0A1F6CG03</accession>
<organism evidence="2 3">
    <name type="scientific">Handelsmanbacteria sp. (strain RIFCSPLOWO2_12_FULL_64_10)</name>
    <dbReference type="NCBI Taxonomy" id="1817868"/>
    <lineage>
        <taxon>Bacteria</taxon>
        <taxon>Candidatus Handelsmaniibacteriota</taxon>
    </lineage>
</organism>
<proteinExistence type="predicted"/>
<dbReference type="SUPFAM" id="SSF158997">
    <property type="entry name" value="Trm112p-like"/>
    <property type="match status" value="1"/>
</dbReference>
<dbReference type="CDD" id="cd02440">
    <property type="entry name" value="AdoMet_MTases"/>
    <property type="match status" value="1"/>
</dbReference>
<dbReference type="InterPro" id="IPR013216">
    <property type="entry name" value="Methyltransf_11"/>
</dbReference>
<dbReference type="Gene3D" id="2.20.25.10">
    <property type="match status" value="1"/>
</dbReference>
<reference evidence="2 3" key="1">
    <citation type="journal article" date="2016" name="Nat. Commun.">
        <title>Thousands of microbial genomes shed light on interconnected biogeochemical processes in an aquifer system.</title>
        <authorList>
            <person name="Anantharaman K."/>
            <person name="Brown C.T."/>
            <person name="Hug L.A."/>
            <person name="Sharon I."/>
            <person name="Castelle C.J."/>
            <person name="Probst A.J."/>
            <person name="Thomas B.C."/>
            <person name="Singh A."/>
            <person name="Wilkins M.J."/>
            <person name="Karaoz U."/>
            <person name="Brodie E.L."/>
            <person name="Williams K.H."/>
            <person name="Hubbard S.S."/>
            <person name="Banfield J.F."/>
        </authorList>
    </citation>
    <scope>NUCLEOTIDE SEQUENCE [LARGE SCALE GENOMIC DNA]</scope>
    <source>
        <strain evidence="3">RIFCSPLOWO2_12_FULL_64_10</strain>
    </source>
</reference>
<dbReference type="Gene3D" id="3.40.50.150">
    <property type="entry name" value="Vaccinia Virus protein VP39"/>
    <property type="match status" value="1"/>
</dbReference>
<gene>
    <name evidence="2" type="ORF">A3F84_23030</name>
</gene>
<name>A0A1F6CG03_HANXR</name>
<dbReference type="AlphaFoldDB" id="A0A1F6CG03"/>
<protein>
    <recommendedName>
        <fullName evidence="1">Methyltransferase type 11 domain-containing protein</fullName>
    </recommendedName>
</protein>
<evidence type="ECO:0000313" key="3">
    <source>
        <dbReference type="Proteomes" id="UP000178606"/>
    </source>
</evidence>
<dbReference type="Pfam" id="PF08241">
    <property type="entry name" value="Methyltransf_11"/>
    <property type="match status" value="1"/>
</dbReference>
<dbReference type="Proteomes" id="UP000178606">
    <property type="component" value="Unassembled WGS sequence"/>
</dbReference>
<comment type="caution">
    <text evidence="2">The sequence shown here is derived from an EMBL/GenBank/DDBJ whole genome shotgun (WGS) entry which is preliminary data.</text>
</comment>
<feature type="domain" description="Methyltransferase type 11" evidence="1">
    <location>
        <begin position="97"/>
        <end position="189"/>
    </location>
</feature>
<evidence type="ECO:0000313" key="2">
    <source>
        <dbReference type="EMBL" id="OGG48163.1"/>
    </source>
</evidence>
<sequence length="326" mass="36712">MACPECREGLKIDAVEARRGDSIEAGRLRCPSCNAAYDIVRGIPRFVPVENYASSFGLEWTLHARTQYDSESGIDLSRRRFFEETGWGRDLRGQAILEVGSGSGRFTEQAACTGAFVASMDYSAAVEANYRSNGGRENVLIVQGDLFAMPFSRRAFDKLFCFGVLQHTPDPRRAFACLPPQLKAGGGLVVDIYRRTFVSAYLTPKRFVRSLTRSMDPERLYRFVRRYVDFMWPLCGLIRRIPRVGPSLNWRLLVADYSRLGLRGDTLREWAYLDTFDMLSPRYDRPAALAAVRRWFHEQGLVGVEVAYGHNGIEGRGRTPGGPEAA</sequence>
<evidence type="ECO:0000259" key="1">
    <source>
        <dbReference type="Pfam" id="PF08241"/>
    </source>
</evidence>
<dbReference type="EMBL" id="MFKF01000254">
    <property type="protein sequence ID" value="OGG48163.1"/>
    <property type="molecule type" value="Genomic_DNA"/>
</dbReference>
<dbReference type="SUPFAM" id="SSF53335">
    <property type="entry name" value="S-adenosyl-L-methionine-dependent methyltransferases"/>
    <property type="match status" value="1"/>
</dbReference>